<evidence type="ECO:0000256" key="1">
    <source>
        <dbReference type="SAM" id="MobiDB-lite"/>
    </source>
</evidence>
<feature type="region of interest" description="Disordered" evidence="1">
    <location>
        <begin position="118"/>
        <end position="167"/>
    </location>
</feature>
<dbReference type="CDD" id="cd07043">
    <property type="entry name" value="STAS_anti-anti-sigma_factors"/>
    <property type="match status" value="1"/>
</dbReference>
<dbReference type="InterPro" id="IPR002645">
    <property type="entry name" value="STAS_dom"/>
</dbReference>
<organism evidence="3 4">
    <name type="scientific">Streptomyces musisoli</name>
    <dbReference type="NCBI Taxonomy" id="2802280"/>
    <lineage>
        <taxon>Bacteria</taxon>
        <taxon>Bacillati</taxon>
        <taxon>Actinomycetota</taxon>
        <taxon>Actinomycetes</taxon>
        <taxon>Kitasatosporales</taxon>
        <taxon>Streptomycetaceae</taxon>
        <taxon>Streptomyces</taxon>
    </lineage>
</organism>
<evidence type="ECO:0000259" key="2">
    <source>
        <dbReference type="PROSITE" id="PS50801"/>
    </source>
</evidence>
<feature type="compositionally biased region" description="Low complexity" evidence="1">
    <location>
        <begin position="146"/>
        <end position="156"/>
    </location>
</feature>
<proteinExistence type="predicted"/>
<gene>
    <name evidence="3" type="ORF">JK361_38705</name>
</gene>
<accession>A0ABS1PDF5</accession>
<keyword evidence="4" id="KW-1185">Reference proteome</keyword>
<name>A0ABS1PDF5_9ACTN</name>
<protein>
    <submittedName>
        <fullName evidence="3">STAS domain-containing protein</fullName>
    </submittedName>
</protein>
<reference evidence="3 4" key="1">
    <citation type="submission" date="2021-01" db="EMBL/GenBank/DDBJ databases">
        <title>WGS of actinomycetes isolated from Thailand.</title>
        <authorList>
            <person name="Thawai C."/>
        </authorList>
    </citation>
    <scope>NUCLEOTIDE SEQUENCE [LARGE SCALE GENOMIC DNA]</scope>
    <source>
        <strain evidence="3 4">CH5-8</strain>
    </source>
</reference>
<dbReference type="EMBL" id="JAERRH010000038">
    <property type="protein sequence ID" value="MBL1110416.1"/>
    <property type="molecule type" value="Genomic_DNA"/>
</dbReference>
<comment type="caution">
    <text evidence="3">The sequence shown here is derived from an EMBL/GenBank/DDBJ whole genome shotgun (WGS) entry which is preliminary data.</text>
</comment>
<evidence type="ECO:0000313" key="4">
    <source>
        <dbReference type="Proteomes" id="UP000621386"/>
    </source>
</evidence>
<feature type="compositionally biased region" description="Basic residues" evidence="1">
    <location>
        <begin position="135"/>
        <end position="145"/>
    </location>
</feature>
<dbReference type="InterPro" id="IPR036513">
    <property type="entry name" value="STAS_dom_sf"/>
</dbReference>
<dbReference type="PROSITE" id="PS50801">
    <property type="entry name" value="STAS"/>
    <property type="match status" value="1"/>
</dbReference>
<dbReference type="SUPFAM" id="SSF52091">
    <property type="entry name" value="SpoIIaa-like"/>
    <property type="match status" value="1"/>
</dbReference>
<evidence type="ECO:0000313" key="3">
    <source>
        <dbReference type="EMBL" id="MBL1110416.1"/>
    </source>
</evidence>
<dbReference type="InterPro" id="IPR058548">
    <property type="entry name" value="MlaB-like_STAS"/>
</dbReference>
<dbReference type="Pfam" id="PF13466">
    <property type="entry name" value="STAS_2"/>
    <property type="match status" value="1"/>
</dbReference>
<dbReference type="Proteomes" id="UP000621386">
    <property type="component" value="Unassembled WGS sequence"/>
</dbReference>
<feature type="domain" description="STAS" evidence="2">
    <location>
        <begin position="16"/>
        <end position="88"/>
    </location>
</feature>
<sequence length="167" mass="17847">MWWCSPTWEELGSWREGELDLDTAAPLADASEAAVSDPTVRRIILDMSGVAFADSSLLNILLRIHRSGRLVAAGPIHHRLVVLLELTGAHTVLTITDSLAAAPAHPVGCPRRLRYAATPGRRRSAGSAPAPGRPPGRRPGRRGRRTAAASGPRPSRWCPGRSGQECG</sequence>
<dbReference type="Gene3D" id="3.30.750.24">
    <property type="entry name" value="STAS domain"/>
    <property type="match status" value="1"/>
</dbReference>